<reference evidence="2" key="1">
    <citation type="submission" date="2018-06" db="EMBL/GenBank/DDBJ databases">
        <title>Complete genome sequences of Mycoplasma anatis, M. anseris and M. cloacale type strains.</title>
        <authorList>
            <person name="Grozner D."/>
            <person name="Forro B."/>
            <person name="Sulyok K.M."/>
            <person name="Marton S."/>
            <person name="Kreizinger Z."/>
            <person name="Banyai K."/>
            <person name="Gyuranecz M."/>
        </authorList>
    </citation>
    <scope>NUCLEOTIDE SEQUENCE [LARGE SCALE GENOMIC DNA]</scope>
    <source>
        <strain evidence="2">ATCC 49234</strain>
    </source>
</reference>
<accession>A0A2Z4NDH9</accession>
<dbReference type="KEGG" id="mane:DP065_02710"/>
<evidence type="ECO:0000313" key="2">
    <source>
        <dbReference type="Proteomes" id="UP000250218"/>
    </source>
</evidence>
<keyword evidence="2" id="KW-1185">Reference proteome</keyword>
<proteinExistence type="predicted"/>
<dbReference type="Proteomes" id="UP000250218">
    <property type="component" value="Chromosome"/>
</dbReference>
<sequence length="62" mass="7733">MFFVLMISVIQLTYFQIYIQNKKFLQYVIVLSLLRILFYQNYEKILDFNKKPKPKAWDFFDK</sequence>
<protein>
    <submittedName>
        <fullName evidence="1">Uncharacterized protein</fullName>
    </submittedName>
</protein>
<organism evidence="1 2">
    <name type="scientific">[Mycoplasma] anseris</name>
    <dbReference type="NCBI Taxonomy" id="92400"/>
    <lineage>
        <taxon>Bacteria</taxon>
        <taxon>Bacillati</taxon>
        <taxon>Mycoplasmatota</taxon>
        <taxon>Mycoplasmoidales</taxon>
        <taxon>Metamycoplasmataceae</taxon>
        <taxon>Metamycoplasma</taxon>
    </lineage>
</organism>
<name>A0A2Z4NDH9_9BACT</name>
<dbReference type="AlphaFoldDB" id="A0A2Z4NDH9"/>
<dbReference type="EMBL" id="CP030140">
    <property type="protein sequence ID" value="AWX69641.1"/>
    <property type="molecule type" value="Genomic_DNA"/>
</dbReference>
<evidence type="ECO:0000313" key="1">
    <source>
        <dbReference type="EMBL" id="AWX69641.1"/>
    </source>
</evidence>
<gene>
    <name evidence="1" type="ORF">DP065_02710</name>
</gene>